<dbReference type="AlphaFoldDB" id="A0A7D5QIU2"/>
<name>A0A7D5QIU2_9EURY</name>
<dbReference type="GeneID" id="56036590"/>
<reference evidence="2 3" key="1">
    <citation type="submission" date="2020-06" db="EMBL/GenBank/DDBJ databases">
        <title>NJ-3-1, isolated from saline soil.</title>
        <authorList>
            <person name="Cui H.L."/>
            <person name="Shi X."/>
        </authorList>
    </citation>
    <scope>NUCLEOTIDE SEQUENCE [LARGE SCALE GENOMIC DNA]</scope>
    <source>
        <strain evidence="2 3">NJ-3-1</strain>
    </source>
</reference>
<feature type="region of interest" description="Disordered" evidence="1">
    <location>
        <begin position="1"/>
        <end position="26"/>
    </location>
</feature>
<organism evidence="2 3">
    <name type="scientific">Halorarum salinum</name>
    <dbReference type="NCBI Taxonomy" id="2743089"/>
    <lineage>
        <taxon>Archaea</taxon>
        <taxon>Methanobacteriati</taxon>
        <taxon>Methanobacteriota</taxon>
        <taxon>Stenosarchaea group</taxon>
        <taxon>Halobacteria</taxon>
        <taxon>Halobacteriales</taxon>
        <taxon>Haloferacaceae</taxon>
        <taxon>Halorarum</taxon>
    </lineage>
</organism>
<dbReference type="RefSeq" id="WP_179267530.1">
    <property type="nucleotide sequence ID" value="NZ_CP058579.1"/>
</dbReference>
<protein>
    <submittedName>
        <fullName evidence="2">Uncharacterized protein</fullName>
    </submittedName>
</protein>
<dbReference type="Proteomes" id="UP000509626">
    <property type="component" value="Chromosome"/>
</dbReference>
<sequence>MGSLLMGVRVEPGGRHAPGRGRRANVYTVPPGATAAREAPTGGVSNAALDGVATHGASRYTDRSRIAHAYAKNN</sequence>
<gene>
    <name evidence="2" type="ORF">HUG12_03985</name>
</gene>
<keyword evidence="3" id="KW-1185">Reference proteome</keyword>
<accession>A0A7D5QIU2</accession>
<evidence type="ECO:0000313" key="3">
    <source>
        <dbReference type="Proteomes" id="UP000509626"/>
    </source>
</evidence>
<evidence type="ECO:0000313" key="2">
    <source>
        <dbReference type="EMBL" id="QLG60945.1"/>
    </source>
</evidence>
<dbReference type="KEGG" id="halu:HUG12_03985"/>
<proteinExistence type="predicted"/>
<evidence type="ECO:0000256" key="1">
    <source>
        <dbReference type="SAM" id="MobiDB-lite"/>
    </source>
</evidence>
<dbReference type="EMBL" id="CP058579">
    <property type="protein sequence ID" value="QLG60945.1"/>
    <property type="molecule type" value="Genomic_DNA"/>
</dbReference>